<dbReference type="OrthoDB" id="1752359at2759"/>
<proteinExistence type="predicted"/>
<evidence type="ECO:0000313" key="3">
    <source>
        <dbReference type="Proteomes" id="UP001152484"/>
    </source>
</evidence>
<dbReference type="Proteomes" id="UP001152484">
    <property type="component" value="Unassembled WGS sequence"/>
</dbReference>
<name>A0A9P1E208_CUSEU</name>
<comment type="caution">
    <text evidence="2">The sequence shown here is derived from an EMBL/GenBank/DDBJ whole genome shotgun (WGS) entry which is preliminary data.</text>
</comment>
<dbReference type="AlphaFoldDB" id="A0A9P1E208"/>
<evidence type="ECO:0000256" key="1">
    <source>
        <dbReference type="SAM" id="MobiDB-lite"/>
    </source>
</evidence>
<organism evidence="2 3">
    <name type="scientific">Cuscuta europaea</name>
    <name type="common">European dodder</name>
    <dbReference type="NCBI Taxonomy" id="41803"/>
    <lineage>
        <taxon>Eukaryota</taxon>
        <taxon>Viridiplantae</taxon>
        <taxon>Streptophyta</taxon>
        <taxon>Embryophyta</taxon>
        <taxon>Tracheophyta</taxon>
        <taxon>Spermatophyta</taxon>
        <taxon>Magnoliopsida</taxon>
        <taxon>eudicotyledons</taxon>
        <taxon>Gunneridae</taxon>
        <taxon>Pentapetalae</taxon>
        <taxon>asterids</taxon>
        <taxon>lamiids</taxon>
        <taxon>Solanales</taxon>
        <taxon>Convolvulaceae</taxon>
        <taxon>Cuscuteae</taxon>
        <taxon>Cuscuta</taxon>
        <taxon>Cuscuta subgen. Cuscuta</taxon>
    </lineage>
</organism>
<keyword evidence="3" id="KW-1185">Reference proteome</keyword>
<reference evidence="2" key="1">
    <citation type="submission" date="2022-07" db="EMBL/GenBank/DDBJ databases">
        <authorList>
            <person name="Macas J."/>
            <person name="Novak P."/>
            <person name="Neumann P."/>
        </authorList>
    </citation>
    <scope>NUCLEOTIDE SEQUENCE</scope>
</reference>
<evidence type="ECO:0000313" key="2">
    <source>
        <dbReference type="EMBL" id="CAH9074370.1"/>
    </source>
</evidence>
<dbReference type="EMBL" id="CAMAPE010000009">
    <property type="protein sequence ID" value="CAH9074370.1"/>
    <property type="molecule type" value="Genomic_DNA"/>
</dbReference>
<accession>A0A9P1E208</accession>
<feature type="region of interest" description="Disordered" evidence="1">
    <location>
        <begin position="240"/>
        <end position="295"/>
    </location>
</feature>
<sequence length="295" mass="33291">MNKASLLSINYYFKYYFWAGNWGCYTQCHLLPPFSRPEYRRFPFPLHFGVHLASLQVSLRFALHNAHFSVINYYGVISGQLSPTTHMFIVGFIARCLHLQIHPFIDLFLHFVHSMRPSASESLGYLLISQWAGHRLFEAKSYPDSFKGWRHKWVWVTPVDDKLQFTNKWGELIRKWVMPFLSEGNAEAARMIVDGVPFLMGYYVASDKMASRLERLAVKAGSTPGPLVPLRKTQIRGAIGAAPAKPEGSTPGDGAVILPTLAIDPQPPPPPLTRGLGRGRHSNPSPSPRRKVRPL</sequence>
<gene>
    <name evidence="2" type="ORF">CEURO_LOCUS5126</name>
</gene>
<protein>
    <submittedName>
        <fullName evidence="2">Uncharacterized protein</fullName>
    </submittedName>
</protein>